<evidence type="ECO:0000313" key="2">
    <source>
        <dbReference type="EMBL" id="KZS21367.1"/>
    </source>
</evidence>
<name>A0A162SJS8_9CRUS</name>
<comment type="caution">
    <text evidence="2">The sequence shown here is derived from an EMBL/GenBank/DDBJ whole genome shotgun (WGS) entry which is preliminary data.</text>
</comment>
<protein>
    <submittedName>
        <fullName evidence="2">Uncharacterized protein</fullName>
    </submittedName>
</protein>
<dbReference type="AlphaFoldDB" id="A0A162SJS8"/>
<keyword evidence="1" id="KW-1133">Transmembrane helix</keyword>
<dbReference type="EMBL" id="LRGB01000024">
    <property type="protein sequence ID" value="KZS21367.1"/>
    <property type="molecule type" value="Genomic_DNA"/>
</dbReference>
<keyword evidence="1" id="KW-0472">Membrane</keyword>
<sequence length="172" mass="19915">MGKATLKRSYNTLSCVSSSITHRRSKVFHDEKPDQISVCSFIFLSPGMWLDICSRQQQRGGGDNDTMSYFSLCIVHTKLFLLFFYKYISFSDFTSMFVFNALKVGRERHTTTFDKDTHIHRKRDLDIPLMTEEITGKTDQEHSKFSATDFFGQKKKKVSIKRLLPHPPLAFA</sequence>
<feature type="transmembrane region" description="Helical" evidence="1">
    <location>
        <begin position="69"/>
        <end position="88"/>
    </location>
</feature>
<dbReference type="Proteomes" id="UP000076858">
    <property type="component" value="Unassembled WGS sequence"/>
</dbReference>
<gene>
    <name evidence="2" type="ORF">APZ42_011293</name>
</gene>
<keyword evidence="1" id="KW-0812">Transmembrane</keyword>
<proteinExistence type="predicted"/>
<evidence type="ECO:0000256" key="1">
    <source>
        <dbReference type="SAM" id="Phobius"/>
    </source>
</evidence>
<keyword evidence="3" id="KW-1185">Reference proteome</keyword>
<accession>A0A162SJS8</accession>
<evidence type="ECO:0000313" key="3">
    <source>
        <dbReference type="Proteomes" id="UP000076858"/>
    </source>
</evidence>
<reference evidence="2 3" key="1">
    <citation type="submission" date="2016-03" db="EMBL/GenBank/DDBJ databases">
        <title>EvidentialGene: Evidence-directed Construction of Genes on Genomes.</title>
        <authorList>
            <person name="Gilbert D.G."/>
            <person name="Choi J.-H."/>
            <person name="Mockaitis K."/>
            <person name="Colbourne J."/>
            <person name="Pfrender M."/>
        </authorList>
    </citation>
    <scope>NUCLEOTIDE SEQUENCE [LARGE SCALE GENOMIC DNA]</scope>
    <source>
        <strain evidence="2 3">Xinb3</strain>
        <tissue evidence="2">Complete organism</tissue>
    </source>
</reference>
<organism evidence="2 3">
    <name type="scientific">Daphnia magna</name>
    <dbReference type="NCBI Taxonomy" id="35525"/>
    <lineage>
        <taxon>Eukaryota</taxon>
        <taxon>Metazoa</taxon>
        <taxon>Ecdysozoa</taxon>
        <taxon>Arthropoda</taxon>
        <taxon>Crustacea</taxon>
        <taxon>Branchiopoda</taxon>
        <taxon>Diplostraca</taxon>
        <taxon>Cladocera</taxon>
        <taxon>Anomopoda</taxon>
        <taxon>Daphniidae</taxon>
        <taxon>Daphnia</taxon>
    </lineage>
</organism>